<proteinExistence type="predicted"/>
<comment type="caution">
    <text evidence="1">The sequence shown here is derived from an EMBL/GenBank/DDBJ whole genome shotgun (WGS) entry which is preliminary data.</text>
</comment>
<gene>
    <name evidence="1" type="ORF">FIM25_04310</name>
</gene>
<dbReference type="AlphaFoldDB" id="A0A5Q4VH29"/>
<keyword evidence="2" id="KW-1185">Reference proteome</keyword>
<sequence>METINHFDSDLDFKNKEEAEALTFKRKARMRTINRFVICTRGFSFEGCPPVLRKFLCLPFFFKLFGKLGIFHLKIAKGFLQVATFLFELSNFIFDQYQSPEKNKAPARRPPYKG</sequence>
<dbReference type="EMBL" id="VDMB01000003">
    <property type="protein sequence ID" value="TYT75667.1"/>
    <property type="molecule type" value="Genomic_DNA"/>
</dbReference>
<organism evidence="1 2">
    <name type="scientific">Desulfobotulus mexicanus</name>
    <dbReference type="NCBI Taxonomy" id="2586642"/>
    <lineage>
        <taxon>Bacteria</taxon>
        <taxon>Pseudomonadati</taxon>
        <taxon>Thermodesulfobacteriota</taxon>
        <taxon>Desulfobacteria</taxon>
        <taxon>Desulfobacterales</taxon>
        <taxon>Desulfobacteraceae</taxon>
        <taxon>Desulfobotulus</taxon>
    </lineage>
</organism>
<evidence type="ECO:0000313" key="1">
    <source>
        <dbReference type="EMBL" id="TYT75667.1"/>
    </source>
</evidence>
<reference evidence="1 2" key="1">
    <citation type="submission" date="2019-06" db="EMBL/GenBank/DDBJ databases">
        <title>Desulfobotulus mexicanus sp. nov., a novel sulfate-reducing bacterium isolated from the sediment of an alkaline crater lake in Mexico.</title>
        <authorList>
            <person name="Hirschler-Rea A."/>
        </authorList>
    </citation>
    <scope>NUCLEOTIDE SEQUENCE [LARGE SCALE GENOMIC DNA]</scope>
    <source>
        <strain evidence="1 2">PAR22N</strain>
    </source>
</reference>
<protein>
    <submittedName>
        <fullName evidence="1">Uncharacterized protein</fullName>
    </submittedName>
</protein>
<accession>A0A5Q4VH29</accession>
<name>A0A5Q4VH29_9BACT</name>
<dbReference type="Proteomes" id="UP000321899">
    <property type="component" value="Unassembled WGS sequence"/>
</dbReference>
<evidence type="ECO:0000313" key="2">
    <source>
        <dbReference type="Proteomes" id="UP000321899"/>
    </source>
</evidence>